<dbReference type="PANTHER" id="PTHR43798">
    <property type="entry name" value="MONOACYLGLYCEROL LIPASE"/>
    <property type="match status" value="1"/>
</dbReference>
<dbReference type="EMBL" id="CAJNOO010000339">
    <property type="protein sequence ID" value="CAF0911188.1"/>
    <property type="molecule type" value="Genomic_DNA"/>
</dbReference>
<dbReference type="InterPro" id="IPR050266">
    <property type="entry name" value="AB_hydrolase_sf"/>
</dbReference>
<evidence type="ECO:0000313" key="2">
    <source>
        <dbReference type="EMBL" id="CAF0911188.1"/>
    </source>
</evidence>
<reference evidence="2" key="1">
    <citation type="submission" date="2021-02" db="EMBL/GenBank/DDBJ databases">
        <authorList>
            <person name="Nowell W R."/>
        </authorList>
    </citation>
    <scope>NUCLEOTIDE SEQUENCE</scope>
</reference>
<comment type="caution">
    <text evidence="2">The sequence shown here is derived from an EMBL/GenBank/DDBJ whole genome shotgun (WGS) entry which is preliminary data.</text>
</comment>
<dbReference type="Gene3D" id="3.40.50.1820">
    <property type="entry name" value="alpha/beta hydrolase"/>
    <property type="match status" value="1"/>
</dbReference>
<accession>A0A814ABC9</accession>
<dbReference type="AlphaFoldDB" id="A0A814ABC9"/>
<protein>
    <recommendedName>
        <fullName evidence="1">AB hydrolase-1 domain-containing protein</fullName>
    </recommendedName>
</protein>
<dbReference type="OrthoDB" id="19657at2759"/>
<dbReference type="InterPro" id="IPR000073">
    <property type="entry name" value="AB_hydrolase_1"/>
</dbReference>
<dbReference type="Proteomes" id="UP000663823">
    <property type="component" value="Unassembled WGS sequence"/>
</dbReference>
<evidence type="ECO:0000313" key="4">
    <source>
        <dbReference type="Proteomes" id="UP000663882"/>
    </source>
</evidence>
<evidence type="ECO:0000259" key="1">
    <source>
        <dbReference type="Pfam" id="PF00561"/>
    </source>
</evidence>
<sequence>MISPSEIFVFLHGFSQDGGSIGGGGQIAKYVASFFHVPIEQPNLNQPSFSEFSVSNAIKVIDKLYDDKQKQKQNQIQNEPIKMNLIGASMGGYIAARYAELHPDRVKKLFLLCPAFGLAARWREFLSHDDLSNWKSSGSYSYNGHQLHYVFFDDITQNHPLYPQVSCPTSVVHGTLDRLVPIEASRNFINEQKDKQLIKLAEVNDDHYLTNSLFQIIPIVSQFLLSSTNN</sequence>
<feature type="domain" description="AB hydrolase-1" evidence="1">
    <location>
        <begin position="82"/>
        <end position="125"/>
    </location>
</feature>
<dbReference type="SUPFAM" id="SSF53474">
    <property type="entry name" value="alpha/beta-Hydrolases"/>
    <property type="match status" value="1"/>
</dbReference>
<proteinExistence type="predicted"/>
<gene>
    <name evidence="3" type="ORF">OTI717_LOCUS15111</name>
    <name evidence="2" type="ORF">RFH988_LOCUS9495</name>
</gene>
<dbReference type="Proteomes" id="UP000663882">
    <property type="component" value="Unassembled WGS sequence"/>
</dbReference>
<dbReference type="EMBL" id="CAJOAX010001750">
    <property type="protein sequence ID" value="CAF3742641.1"/>
    <property type="molecule type" value="Genomic_DNA"/>
</dbReference>
<evidence type="ECO:0000313" key="3">
    <source>
        <dbReference type="EMBL" id="CAF3742641.1"/>
    </source>
</evidence>
<name>A0A814ABC9_9BILA</name>
<dbReference type="Pfam" id="PF00561">
    <property type="entry name" value="Abhydrolase_1"/>
    <property type="match status" value="1"/>
</dbReference>
<dbReference type="InterPro" id="IPR029058">
    <property type="entry name" value="AB_hydrolase_fold"/>
</dbReference>
<organism evidence="2 4">
    <name type="scientific">Rotaria sordida</name>
    <dbReference type="NCBI Taxonomy" id="392033"/>
    <lineage>
        <taxon>Eukaryota</taxon>
        <taxon>Metazoa</taxon>
        <taxon>Spiralia</taxon>
        <taxon>Gnathifera</taxon>
        <taxon>Rotifera</taxon>
        <taxon>Eurotatoria</taxon>
        <taxon>Bdelloidea</taxon>
        <taxon>Philodinida</taxon>
        <taxon>Philodinidae</taxon>
        <taxon>Rotaria</taxon>
    </lineage>
</organism>